<gene>
    <name evidence="1" type="ORF">XENOCAPTIV_012971</name>
</gene>
<comment type="caution">
    <text evidence="1">The sequence shown here is derived from an EMBL/GenBank/DDBJ whole genome shotgun (WGS) entry which is preliminary data.</text>
</comment>
<evidence type="ECO:0000313" key="2">
    <source>
        <dbReference type="Proteomes" id="UP001434883"/>
    </source>
</evidence>
<evidence type="ECO:0000313" key="1">
    <source>
        <dbReference type="EMBL" id="MEQ2195443.1"/>
    </source>
</evidence>
<dbReference type="Proteomes" id="UP001434883">
    <property type="component" value="Unassembled WGS sequence"/>
</dbReference>
<dbReference type="EMBL" id="JAHRIN010011119">
    <property type="protein sequence ID" value="MEQ2195443.1"/>
    <property type="molecule type" value="Genomic_DNA"/>
</dbReference>
<sequence length="115" mass="12612">MSGPLTHAAAHSIVHCFGIKRVRDRSSPLSEYKGFAGKRTQLQVGGLQDLFQSLSEELPEGGVSWKVHIRHSEHTCPGQRLLQHQAGRDRAAAAQLHLAGESRTHFNAGEHNSKT</sequence>
<reference evidence="1 2" key="1">
    <citation type="submission" date="2021-06" db="EMBL/GenBank/DDBJ databases">
        <authorList>
            <person name="Palmer J.M."/>
        </authorList>
    </citation>
    <scope>NUCLEOTIDE SEQUENCE [LARGE SCALE GENOMIC DNA]</scope>
    <source>
        <strain evidence="1 2">XC_2019</strain>
        <tissue evidence="1">Muscle</tissue>
    </source>
</reference>
<protein>
    <submittedName>
        <fullName evidence="1">Uncharacterized protein</fullName>
    </submittedName>
</protein>
<keyword evidence="2" id="KW-1185">Reference proteome</keyword>
<name>A0ABV0QIR5_9TELE</name>
<accession>A0ABV0QIR5</accession>
<organism evidence="1 2">
    <name type="scientific">Xenoophorus captivus</name>
    <dbReference type="NCBI Taxonomy" id="1517983"/>
    <lineage>
        <taxon>Eukaryota</taxon>
        <taxon>Metazoa</taxon>
        <taxon>Chordata</taxon>
        <taxon>Craniata</taxon>
        <taxon>Vertebrata</taxon>
        <taxon>Euteleostomi</taxon>
        <taxon>Actinopterygii</taxon>
        <taxon>Neopterygii</taxon>
        <taxon>Teleostei</taxon>
        <taxon>Neoteleostei</taxon>
        <taxon>Acanthomorphata</taxon>
        <taxon>Ovalentaria</taxon>
        <taxon>Atherinomorphae</taxon>
        <taxon>Cyprinodontiformes</taxon>
        <taxon>Goodeidae</taxon>
        <taxon>Xenoophorus</taxon>
    </lineage>
</organism>
<proteinExistence type="predicted"/>